<proteinExistence type="predicted"/>
<reference evidence="2" key="2">
    <citation type="journal article" date="2023" name="BMC Genomics">
        <title>Pest status, molecular evolution, and epigenetic factors derived from the genome assembly of Frankliniella fusca, a thysanopteran phytovirus vector.</title>
        <authorList>
            <person name="Catto M.A."/>
            <person name="Labadie P.E."/>
            <person name="Jacobson A.L."/>
            <person name="Kennedy G.G."/>
            <person name="Srinivasan R."/>
            <person name="Hunt B.G."/>
        </authorList>
    </citation>
    <scope>NUCLEOTIDE SEQUENCE</scope>
    <source>
        <strain evidence="2">PL_HMW_Pooled</strain>
    </source>
</reference>
<keyword evidence="3" id="KW-1185">Reference proteome</keyword>
<gene>
    <name evidence="2" type="ORF">KUF71_017507</name>
</gene>
<comment type="caution">
    <text evidence="2">The sequence shown here is derived from an EMBL/GenBank/DDBJ whole genome shotgun (WGS) entry which is preliminary data.</text>
</comment>
<feature type="compositionally biased region" description="Basic and acidic residues" evidence="1">
    <location>
        <begin position="164"/>
        <end position="173"/>
    </location>
</feature>
<evidence type="ECO:0000313" key="3">
    <source>
        <dbReference type="Proteomes" id="UP001219518"/>
    </source>
</evidence>
<dbReference type="EMBL" id="JAHWGI010001375">
    <property type="protein sequence ID" value="KAK3929021.1"/>
    <property type="molecule type" value="Genomic_DNA"/>
</dbReference>
<name>A0AAE1HXI5_9NEOP</name>
<accession>A0AAE1HXI5</accession>
<dbReference type="PANTHER" id="PTHR46579">
    <property type="entry name" value="F5/8 TYPE C DOMAIN-CONTAINING PROTEIN-RELATED"/>
    <property type="match status" value="1"/>
</dbReference>
<feature type="compositionally biased region" description="Acidic residues" evidence="1">
    <location>
        <begin position="174"/>
        <end position="208"/>
    </location>
</feature>
<feature type="region of interest" description="Disordered" evidence="1">
    <location>
        <begin position="61"/>
        <end position="133"/>
    </location>
</feature>
<evidence type="ECO:0000313" key="2">
    <source>
        <dbReference type="EMBL" id="KAK3929021.1"/>
    </source>
</evidence>
<dbReference type="AlphaFoldDB" id="A0AAE1HXI5"/>
<evidence type="ECO:0000256" key="1">
    <source>
        <dbReference type="SAM" id="MobiDB-lite"/>
    </source>
</evidence>
<reference evidence="2" key="1">
    <citation type="submission" date="2021-07" db="EMBL/GenBank/DDBJ databases">
        <authorList>
            <person name="Catto M.A."/>
            <person name="Jacobson A."/>
            <person name="Kennedy G."/>
            <person name="Labadie P."/>
            <person name="Hunt B.G."/>
            <person name="Srinivasan R."/>
        </authorList>
    </citation>
    <scope>NUCLEOTIDE SEQUENCE</scope>
    <source>
        <strain evidence="2">PL_HMW_Pooled</strain>
        <tissue evidence="2">Head</tissue>
    </source>
</reference>
<dbReference type="Proteomes" id="UP001219518">
    <property type="component" value="Unassembled WGS sequence"/>
</dbReference>
<sequence length="965" mass="109697">MDGDDDEGKRRYSRQHEWRLYGPKRARLHNVLKDLQAAAEFAANLDAGDHEGNNLQLNNEDEEAGIQAAAEFAANLDAGEHEGNNLQLNNEDEEAGIQNPEGNSFEADTGEDGNDFDGSSIEADTAEDRNDLDGSSFEAASAENSSDGDGSSMCDFEMHYLREEPEGNQREDPNADPDDPDEPDEEYHDENTTSEEESDSDLENDDNFNFDHATLNQPVVMTRVPTVREMLMLDLALSVRHKQTYECLIDTYEAKNVAFGKKYFPTSKKELWRILGRNSSGIVEHVYCTRCGGYIAEKRKLGNLAVCPNAGCNFQTETSKAKYFITLSLKKQLQHFLETPGIPDLLKYRDNRTKRSATAIEDVYDSEGYKNLNLGPFDLSGVLNTDGCKIRKGAKLDIYPVFVRLNELPPELRQKYIFLSALYVDTKEPKMTSLLYPVVNQLNSLSETGVLWRPAREQNQIQSKFKVHCCCVDGKARYQVLNMSSHQATYGCTYCTIKGVSVGDNHTMRWPIREHPEIPAYEDRTHQGMVQAMIDVHRNLQPEEQGLPLPRPVPILGHKGPTPLMLLHDFDLRRSNACDDLHILYECAAKHATDLVLKEAPRVQEAMGLEVLCDLIDGRLQLIKTPTNISRKPGTCSIKNRKQFKGSEWRNWIIYFAVPCLQGLVVQEHITPLELLSRGAFLVSQDIIEPQHIQEAKECFHAYLELNEELYGIERTKLNLHALIHFSRCIVDNGNLWCYSTFNFESWNHKIIQKVTSPQGALLQIVVRHLILTSLELALHSEDDNISRPVKEQLLRILKKRRLARAVQFSSKVYLLGKVTYRSTTEAERQVLERENFHNIQRVQEYKKIIIGSTVYVPVKNVTPLTKSDNSMVYTYKDTFCSVQSVVRFQYPVDEPTDVCGLFVSEHSVTPQCPFKDAKHISCLLEPDHDLCYFILPEDVRSIVVQMPLNGEIYVVPLPNLFEID</sequence>
<feature type="compositionally biased region" description="Low complexity" evidence="1">
    <location>
        <begin position="65"/>
        <end position="74"/>
    </location>
</feature>
<organism evidence="2 3">
    <name type="scientific">Frankliniella fusca</name>
    <dbReference type="NCBI Taxonomy" id="407009"/>
    <lineage>
        <taxon>Eukaryota</taxon>
        <taxon>Metazoa</taxon>
        <taxon>Ecdysozoa</taxon>
        <taxon>Arthropoda</taxon>
        <taxon>Hexapoda</taxon>
        <taxon>Insecta</taxon>
        <taxon>Pterygota</taxon>
        <taxon>Neoptera</taxon>
        <taxon>Paraneoptera</taxon>
        <taxon>Thysanoptera</taxon>
        <taxon>Terebrantia</taxon>
        <taxon>Thripoidea</taxon>
        <taxon>Thripidae</taxon>
        <taxon>Frankliniella</taxon>
    </lineage>
</organism>
<dbReference type="PANTHER" id="PTHR46579:SF1">
    <property type="entry name" value="F5_8 TYPE C DOMAIN-CONTAINING PROTEIN"/>
    <property type="match status" value="1"/>
</dbReference>
<protein>
    <submittedName>
        <fullName evidence="2">Halomucin</fullName>
    </submittedName>
</protein>
<feature type="region of interest" description="Disordered" evidence="1">
    <location>
        <begin position="164"/>
        <end position="211"/>
    </location>
</feature>